<reference evidence="2" key="1">
    <citation type="submission" date="2020-06" db="EMBL/GenBank/DDBJ databases">
        <authorList>
            <consortium name="Plant Systems Biology data submission"/>
        </authorList>
    </citation>
    <scope>NUCLEOTIDE SEQUENCE</scope>
    <source>
        <strain evidence="2">D6</strain>
    </source>
</reference>
<sequence>MTTPWDRISDDFRSFLHSLGFAADSYNAPSFDKAHWHKKCLELHGTPPPGGIDGVDDEETPGSKANPSRSALASLAEAIAESGFTTQWCGDGVGSARDLQSKIQDSEVNQDISGLFRDRLGISLEGIDGAGLKDLDFLKLRAETENTHSKKVTCKKTSSISNPPTPWIFLPRPRMAPFSSQRPKF</sequence>
<dbReference type="AlphaFoldDB" id="A0A9N8HCL9"/>
<evidence type="ECO:0000313" key="3">
    <source>
        <dbReference type="Proteomes" id="UP001153069"/>
    </source>
</evidence>
<organism evidence="2 3">
    <name type="scientific">Seminavis robusta</name>
    <dbReference type="NCBI Taxonomy" id="568900"/>
    <lineage>
        <taxon>Eukaryota</taxon>
        <taxon>Sar</taxon>
        <taxon>Stramenopiles</taxon>
        <taxon>Ochrophyta</taxon>
        <taxon>Bacillariophyta</taxon>
        <taxon>Bacillariophyceae</taxon>
        <taxon>Bacillariophycidae</taxon>
        <taxon>Naviculales</taxon>
        <taxon>Naviculaceae</taxon>
        <taxon>Seminavis</taxon>
    </lineage>
</organism>
<evidence type="ECO:0000256" key="1">
    <source>
        <dbReference type="SAM" id="MobiDB-lite"/>
    </source>
</evidence>
<keyword evidence="3" id="KW-1185">Reference proteome</keyword>
<comment type="caution">
    <text evidence="2">The sequence shown here is derived from an EMBL/GenBank/DDBJ whole genome shotgun (WGS) entry which is preliminary data.</text>
</comment>
<feature type="region of interest" description="Disordered" evidence="1">
    <location>
        <begin position="45"/>
        <end position="68"/>
    </location>
</feature>
<dbReference type="EMBL" id="CAICTM010000416">
    <property type="protein sequence ID" value="CAB9510038.1"/>
    <property type="molecule type" value="Genomic_DNA"/>
</dbReference>
<evidence type="ECO:0000313" key="2">
    <source>
        <dbReference type="EMBL" id="CAB9510038.1"/>
    </source>
</evidence>
<feature type="region of interest" description="Disordered" evidence="1">
    <location>
        <begin position="148"/>
        <end position="185"/>
    </location>
</feature>
<protein>
    <submittedName>
        <fullName evidence="2">Uncharacterized protein</fullName>
    </submittedName>
</protein>
<proteinExistence type="predicted"/>
<accession>A0A9N8HCL9</accession>
<dbReference type="Proteomes" id="UP001153069">
    <property type="component" value="Unassembled WGS sequence"/>
</dbReference>
<name>A0A9N8HCL9_9STRA</name>
<gene>
    <name evidence="2" type="ORF">SEMRO_417_G138670.1</name>
</gene>